<comment type="catalytic activity">
    <reaction evidence="1 5">
        <text>uridine(55) in tRNA = pseudouridine(55) in tRNA</text>
        <dbReference type="Rhea" id="RHEA:42532"/>
        <dbReference type="Rhea" id="RHEA-COMP:10101"/>
        <dbReference type="Rhea" id="RHEA-COMP:10102"/>
        <dbReference type="ChEBI" id="CHEBI:65314"/>
        <dbReference type="ChEBI" id="CHEBI:65315"/>
        <dbReference type="EC" id="5.4.99.25"/>
    </reaction>
</comment>
<comment type="function">
    <text evidence="5">Responsible for synthesis of pseudouridine from uracil-55 in the psi GC loop of transfer RNAs.</text>
</comment>
<gene>
    <name evidence="5 9" type="primary">truB</name>
    <name evidence="9" type="ORF">CUN49_05380</name>
</gene>
<dbReference type="InterPro" id="IPR020103">
    <property type="entry name" value="PsdUridine_synth_cat_dom_sf"/>
</dbReference>
<dbReference type="InterPro" id="IPR015240">
    <property type="entry name" value="tRNA_sdUridine_synth_fam1_C"/>
</dbReference>
<protein>
    <recommendedName>
        <fullName evidence="5">tRNA pseudouridine synthase B</fullName>
        <ecNumber evidence="5">5.4.99.25</ecNumber>
    </recommendedName>
    <alternativeName>
        <fullName evidence="5">tRNA pseudouridine(55) synthase</fullName>
        <shortName evidence="5">Psi55 synthase</shortName>
    </alternativeName>
    <alternativeName>
        <fullName evidence="5">tRNA pseudouridylate synthase</fullName>
    </alternativeName>
    <alternativeName>
        <fullName evidence="5">tRNA-uridine isomerase</fullName>
    </alternativeName>
</protein>
<dbReference type="InterPro" id="IPR002501">
    <property type="entry name" value="PsdUridine_synth_N"/>
</dbReference>
<dbReference type="Pfam" id="PF09157">
    <property type="entry name" value="TruB-C_2"/>
    <property type="match status" value="1"/>
</dbReference>
<evidence type="ECO:0000256" key="4">
    <source>
        <dbReference type="ARBA" id="ARBA00023235"/>
    </source>
</evidence>
<evidence type="ECO:0000259" key="6">
    <source>
        <dbReference type="Pfam" id="PF01509"/>
    </source>
</evidence>
<dbReference type="InterPro" id="IPR014780">
    <property type="entry name" value="tRNA_psdUridine_synth_TruB"/>
</dbReference>
<accession>A0A2M8PFW8</accession>
<evidence type="ECO:0000259" key="7">
    <source>
        <dbReference type="Pfam" id="PF09157"/>
    </source>
</evidence>
<dbReference type="HAMAP" id="MF_01080">
    <property type="entry name" value="TruB_bact"/>
    <property type="match status" value="1"/>
</dbReference>
<evidence type="ECO:0000259" key="8">
    <source>
        <dbReference type="Pfam" id="PF16198"/>
    </source>
</evidence>
<dbReference type="EMBL" id="PGTM01000053">
    <property type="protein sequence ID" value="PJF36444.1"/>
    <property type="molecule type" value="Genomic_DNA"/>
</dbReference>
<feature type="domain" description="Pseudouridine synthase II N-terminal" evidence="6">
    <location>
        <begin position="26"/>
        <end position="173"/>
    </location>
</feature>
<dbReference type="SUPFAM" id="SSF55120">
    <property type="entry name" value="Pseudouridine synthase"/>
    <property type="match status" value="1"/>
</dbReference>
<dbReference type="Pfam" id="PF16198">
    <property type="entry name" value="TruB_C_2"/>
    <property type="match status" value="1"/>
</dbReference>
<keyword evidence="3 5" id="KW-0819">tRNA processing</keyword>
<dbReference type="GO" id="GO:0003723">
    <property type="term" value="F:RNA binding"/>
    <property type="evidence" value="ECO:0007669"/>
    <property type="project" value="InterPro"/>
</dbReference>
<dbReference type="InterPro" id="IPR032819">
    <property type="entry name" value="TruB_C"/>
</dbReference>
<dbReference type="GO" id="GO:1990481">
    <property type="term" value="P:mRNA pseudouridine synthesis"/>
    <property type="evidence" value="ECO:0007669"/>
    <property type="project" value="TreeGrafter"/>
</dbReference>
<dbReference type="EC" id="5.4.99.25" evidence="5"/>
<name>A0A2M8PFW8_9CHLR</name>
<dbReference type="GO" id="GO:0160148">
    <property type="term" value="F:tRNA pseudouridine(55) synthase activity"/>
    <property type="evidence" value="ECO:0007669"/>
    <property type="project" value="UniProtKB-EC"/>
</dbReference>
<dbReference type="PANTHER" id="PTHR13767:SF2">
    <property type="entry name" value="PSEUDOURIDYLATE SYNTHASE TRUB1"/>
    <property type="match status" value="1"/>
</dbReference>
<feature type="active site" description="Nucleophile" evidence="5">
    <location>
        <position position="41"/>
    </location>
</feature>
<dbReference type="Proteomes" id="UP000229681">
    <property type="component" value="Unassembled WGS sequence"/>
</dbReference>
<dbReference type="GO" id="GO:0031119">
    <property type="term" value="P:tRNA pseudouridine synthesis"/>
    <property type="evidence" value="ECO:0007669"/>
    <property type="project" value="UniProtKB-UniRule"/>
</dbReference>
<dbReference type="Gene3D" id="3.30.2350.10">
    <property type="entry name" value="Pseudouridine synthase"/>
    <property type="match status" value="1"/>
</dbReference>
<organism evidence="9 10">
    <name type="scientific">Candidatus Thermofonsia Clade 1 bacterium</name>
    <dbReference type="NCBI Taxonomy" id="2364210"/>
    <lineage>
        <taxon>Bacteria</taxon>
        <taxon>Bacillati</taxon>
        <taxon>Chloroflexota</taxon>
        <taxon>Candidatus Thermofontia</taxon>
        <taxon>Candidatus Thermofonsia Clade 1</taxon>
    </lineage>
</organism>
<evidence type="ECO:0000313" key="10">
    <source>
        <dbReference type="Proteomes" id="UP000229681"/>
    </source>
</evidence>
<reference evidence="9 10" key="1">
    <citation type="submission" date="2017-11" db="EMBL/GenBank/DDBJ databases">
        <title>Evolution of Phototrophy in the Chloroflexi Phylum Driven by Horizontal Gene Transfer.</title>
        <authorList>
            <person name="Ward L.M."/>
            <person name="Hemp J."/>
            <person name="Shih P.M."/>
            <person name="Mcglynn S.E."/>
            <person name="Fischer W."/>
        </authorList>
    </citation>
    <scope>NUCLEOTIDE SEQUENCE [LARGE SCALE GENOMIC DNA]</scope>
    <source>
        <strain evidence="9">JP3_13</strain>
    </source>
</reference>
<evidence type="ECO:0000256" key="2">
    <source>
        <dbReference type="ARBA" id="ARBA00005642"/>
    </source>
</evidence>
<feature type="domain" description="tRNA pseudouridine synthase II TruB subfamily 1 C-terminal" evidence="7">
    <location>
        <begin position="234"/>
        <end position="287"/>
    </location>
</feature>
<evidence type="ECO:0000256" key="3">
    <source>
        <dbReference type="ARBA" id="ARBA00022694"/>
    </source>
</evidence>
<comment type="caution">
    <text evidence="9">The sequence shown here is derived from an EMBL/GenBank/DDBJ whole genome shotgun (WGS) entry which is preliminary data.</text>
</comment>
<evidence type="ECO:0000313" key="9">
    <source>
        <dbReference type="EMBL" id="PJF36444.1"/>
    </source>
</evidence>
<dbReference type="Gene3D" id="2.30.130.10">
    <property type="entry name" value="PUA domain"/>
    <property type="match status" value="1"/>
</dbReference>
<dbReference type="CDD" id="cd02573">
    <property type="entry name" value="PseudoU_synth_EcTruB"/>
    <property type="match status" value="1"/>
</dbReference>
<dbReference type="Pfam" id="PF01509">
    <property type="entry name" value="TruB_N"/>
    <property type="match status" value="1"/>
</dbReference>
<dbReference type="InterPro" id="IPR036974">
    <property type="entry name" value="PUA_sf"/>
</dbReference>
<dbReference type="NCBIfam" id="TIGR00431">
    <property type="entry name" value="TruB"/>
    <property type="match status" value="1"/>
</dbReference>
<evidence type="ECO:0000256" key="1">
    <source>
        <dbReference type="ARBA" id="ARBA00000385"/>
    </source>
</evidence>
<dbReference type="CDD" id="cd21152">
    <property type="entry name" value="PUA_TruB_bacterial"/>
    <property type="match status" value="1"/>
</dbReference>
<proteinExistence type="inferred from homology"/>
<feature type="domain" description="tRNA pseudouridylate synthase B C-terminal" evidence="8">
    <location>
        <begin position="174"/>
        <end position="215"/>
    </location>
</feature>
<comment type="similarity">
    <text evidence="2 5">Belongs to the pseudouridine synthase TruB family. Type 1 subfamily.</text>
</comment>
<evidence type="ECO:0000256" key="5">
    <source>
        <dbReference type="HAMAP-Rule" id="MF_01080"/>
    </source>
</evidence>
<dbReference type="PANTHER" id="PTHR13767">
    <property type="entry name" value="TRNA-PSEUDOURIDINE SYNTHASE"/>
    <property type="match status" value="1"/>
</dbReference>
<dbReference type="AlphaFoldDB" id="A0A2M8PFW8"/>
<sequence>MPEPFGFLPVDKPLGMTSHAVVEAVRRSARLKRVGHGGTLDPLATGLLVLCIGAATRLSEYVMATHKRYLAKVRLGATTETDDAEGQLLAEQPIAHLTEADVARALAAFNGEIAQIPPMYSAIKRSGQKLYELARRGEVIERTPRRVWLQTRLLAYKAPYAEIAVECSHGTYIRGLARDLGAALGVGGFLAGLRRLASGAFEQMVAWQSLQSALADGTWQRYLVDERAALPHFPEIQLDAAQSQALRHGRAVRTALSAAEGSLARLYAESGAFLAIAAYQDGLWRPVKVFGQS</sequence>
<keyword evidence="4 5" id="KW-0413">Isomerase</keyword>